<accession>A0AA46DZ47</accession>
<evidence type="ECO:0000313" key="2">
    <source>
        <dbReference type="EMBL" id="TDT71463.1"/>
    </source>
</evidence>
<organism evidence="2 3">
    <name type="scientific">Hypnocyclicus thermotrophus</name>
    <dbReference type="NCBI Taxonomy" id="1627895"/>
    <lineage>
        <taxon>Bacteria</taxon>
        <taxon>Fusobacteriati</taxon>
        <taxon>Fusobacteriota</taxon>
        <taxon>Fusobacteriia</taxon>
        <taxon>Fusobacteriales</taxon>
        <taxon>Fusobacteriaceae</taxon>
        <taxon>Hypnocyclicus</taxon>
    </lineage>
</organism>
<keyword evidence="1" id="KW-0812">Transmembrane</keyword>
<dbReference type="AlphaFoldDB" id="A0AA46DZ47"/>
<keyword evidence="3" id="KW-1185">Reference proteome</keyword>
<evidence type="ECO:0000313" key="3">
    <source>
        <dbReference type="Proteomes" id="UP000294678"/>
    </source>
</evidence>
<comment type="caution">
    <text evidence="2">The sequence shown here is derived from an EMBL/GenBank/DDBJ whole genome shotgun (WGS) entry which is preliminary data.</text>
</comment>
<dbReference type="Proteomes" id="UP000294678">
    <property type="component" value="Unassembled WGS sequence"/>
</dbReference>
<evidence type="ECO:0000256" key="1">
    <source>
        <dbReference type="SAM" id="Phobius"/>
    </source>
</evidence>
<proteinExistence type="predicted"/>
<sequence length="69" mass="8449">MTKKTIIFDLVFLGVSILLVIYGYFFRDIQYKNYIDLGIFFILLISILKNFVIIPLNYYYSFFQYLYIY</sequence>
<feature type="transmembrane region" description="Helical" evidence="1">
    <location>
        <begin position="6"/>
        <end position="25"/>
    </location>
</feature>
<gene>
    <name evidence="2" type="ORF">EV215_0838</name>
</gene>
<reference evidence="2 3" key="1">
    <citation type="submission" date="2019-03" db="EMBL/GenBank/DDBJ databases">
        <title>Genomic Encyclopedia of Type Strains, Phase IV (KMG-IV): sequencing the most valuable type-strain genomes for metagenomic binning, comparative biology and taxonomic classification.</title>
        <authorList>
            <person name="Goeker M."/>
        </authorList>
    </citation>
    <scope>NUCLEOTIDE SEQUENCE [LARGE SCALE GENOMIC DNA]</scope>
    <source>
        <strain evidence="2 3">DSM 100055</strain>
    </source>
</reference>
<protein>
    <submittedName>
        <fullName evidence="2">Uncharacterized protein</fullName>
    </submittedName>
</protein>
<keyword evidence="1" id="KW-1133">Transmembrane helix</keyword>
<name>A0AA46DZ47_9FUSO</name>
<dbReference type="EMBL" id="SOBG01000003">
    <property type="protein sequence ID" value="TDT71463.1"/>
    <property type="molecule type" value="Genomic_DNA"/>
</dbReference>
<keyword evidence="1" id="KW-0472">Membrane</keyword>
<feature type="transmembrane region" description="Helical" evidence="1">
    <location>
        <begin position="37"/>
        <end position="60"/>
    </location>
</feature>